<dbReference type="HOGENOM" id="CLU_013016_0_0_10"/>
<organism evidence="9 10">
    <name type="scientific">Azobacteroides pseudotrichonymphae genomovar. CFP2</name>
    <dbReference type="NCBI Taxonomy" id="511995"/>
    <lineage>
        <taxon>Bacteria</taxon>
        <taxon>Pseudomonadati</taxon>
        <taxon>Bacteroidota</taxon>
        <taxon>Bacteroidia</taxon>
        <taxon>Bacteroidales</taxon>
        <taxon>Candidatus Azobacteroides</taxon>
    </lineage>
</organism>
<keyword evidence="5 8" id="KW-0812">Transmembrane</keyword>
<dbReference type="RefSeq" id="WP_012573172.1">
    <property type="nucleotide sequence ID" value="NC_011565.1"/>
</dbReference>
<feature type="transmembrane region" description="Helical" evidence="8">
    <location>
        <begin position="99"/>
        <end position="116"/>
    </location>
</feature>
<proteinExistence type="inferred from homology"/>
<comment type="similarity">
    <text evidence="2">Belongs to the binding-protein-dependent transport system permease family. FecCD subfamily.</text>
</comment>
<feature type="transmembrane region" description="Helical" evidence="8">
    <location>
        <begin position="319"/>
        <end position="339"/>
    </location>
</feature>
<dbReference type="PANTHER" id="PTHR30472:SF41">
    <property type="entry name" value="TRANSPORT SYSTEM PERMEASE PROTEIN"/>
    <property type="match status" value="1"/>
</dbReference>
<sequence length="347" mass="37537">MKGKIIYPVNRHTGLLIIGILIIVFLFFCNLFCGSVSIPIPAVLNILLGKKEEYSAWTNIVLQSRLPQAITALLAGSSLAVVGLMLQTLFRNSLVGPDILGISNGADLGVAIVLLYCKRISSDFSLRFNLSTVAAAFIGALGILTLILYFSVKIKDNIMVLIIGIMMSYLTSSGISILNSFASSESIRSYILWGLGSFSDVPINELPFFSISILIGLLSAILLIKSLNILLLGEYYAINLGINIKKIRVLILLITGFLIATITAFCGPINFIGLIVPHVARITLKKSNLQLLLPATILLGSAMALFCNLVTIIPFNNNLLPLNAVTPLLGVPITIYVICNKKIYIPN</sequence>
<keyword evidence="3" id="KW-0813">Transport</keyword>
<keyword evidence="10" id="KW-1185">Reference proteome</keyword>
<dbReference type="STRING" id="511995.CFPG_148"/>
<evidence type="ECO:0000256" key="1">
    <source>
        <dbReference type="ARBA" id="ARBA00004651"/>
    </source>
</evidence>
<dbReference type="PANTHER" id="PTHR30472">
    <property type="entry name" value="FERRIC ENTEROBACTIN TRANSPORT SYSTEM PERMEASE PROTEIN"/>
    <property type="match status" value="1"/>
</dbReference>
<evidence type="ECO:0000313" key="9">
    <source>
        <dbReference type="EMBL" id="BAG83411.1"/>
    </source>
</evidence>
<feature type="transmembrane region" description="Helical" evidence="8">
    <location>
        <begin position="291"/>
        <end position="313"/>
    </location>
</feature>
<evidence type="ECO:0000256" key="8">
    <source>
        <dbReference type="SAM" id="Phobius"/>
    </source>
</evidence>
<feature type="transmembrane region" description="Helical" evidence="8">
    <location>
        <begin position="69"/>
        <end position="87"/>
    </location>
</feature>
<evidence type="ECO:0000256" key="2">
    <source>
        <dbReference type="ARBA" id="ARBA00007935"/>
    </source>
</evidence>
<dbReference type="Gene3D" id="1.10.3470.10">
    <property type="entry name" value="ABC transporter involved in vitamin B12 uptake, BtuC"/>
    <property type="match status" value="1"/>
</dbReference>
<dbReference type="GO" id="GO:0022857">
    <property type="term" value="F:transmembrane transporter activity"/>
    <property type="evidence" value="ECO:0007669"/>
    <property type="project" value="InterPro"/>
</dbReference>
<dbReference type="GO" id="GO:0033214">
    <property type="term" value="P:siderophore-iron import into cell"/>
    <property type="evidence" value="ECO:0007669"/>
    <property type="project" value="TreeGrafter"/>
</dbReference>
<dbReference type="Pfam" id="PF01032">
    <property type="entry name" value="FecCD"/>
    <property type="match status" value="1"/>
</dbReference>
<keyword evidence="6 8" id="KW-1133">Transmembrane helix</keyword>
<dbReference type="SUPFAM" id="SSF81345">
    <property type="entry name" value="ABC transporter involved in vitamin B12 uptake, BtuC"/>
    <property type="match status" value="1"/>
</dbReference>
<evidence type="ECO:0000256" key="7">
    <source>
        <dbReference type="ARBA" id="ARBA00023136"/>
    </source>
</evidence>
<accession>B6YQD9</accession>
<feature type="transmembrane region" description="Helical" evidence="8">
    <location>
        <begin position="247"/>
        <end position="279"/>
    </location>
</feature>
<evidence type="ECO:0000313" key="10">
    <source>
        <dbReference type="Proteomes" id="UP000000723"/>
    </source>
</evidence>
<feature type="transmembrane region" description="Helical" evidence="8">
    <location>
        <begin position="128"/>
        <end position="152"/>
    </location>
</feature>
<comment type="subcellular location">
    <subcellularLocation>
        <location evidence="1">Cell membrane</location>
        <topology evidence="1">Multi-pass membrane protein</topology>
    </subcellularLocation>
</comment>
<evidence type="ECO:0000256" key="3">
    <source>
        <dbReference type="ARBA" id="ARBA00022448"/>
    </source>
</evidence>
<evidence type="ECO:0000256" key="5">
    <source>
        <dbReference type="ARBA" id="ARBA00022692"/>
    </source>
</evidence>
<dbReference type="EMBL" id="AP010656">
    <property type="protein sequence ID" value="BAG83411.1"/>
    <property type="molecule type" value="Genomic_DNA"/>
</dbReference>
<name>B6YQD9_AZOPC</name>
<dbReference type="Proteomes" id="UP000000723">
    <property type="component" value="Chromosome"/>
</dbReference>
<dbReference type="CDD" id="cd06550">
    <property type="entry name" value="TM_ABC_iron-siderophores_like"/>
    <property type="match status" value="1"/>
</dbReference>
<gene>
    <name evidence="9" type="ordered locus">CFPG_148</name>
</gene>
<dbReference type="AlphaFoldDB" id="B6YQD9"/>
<protein>
    <submittedName>
        <fullName evidence="9">Fe3+-siderophore ABC transporter permease component</fullName>
    </submittedName>
</protein>
<evidence type="ECO:0000256" key="6">
    <source>
        <dbReference type="ARBA" id="ARBA00022989"/>
    </source>
</evidence>
<feature type="transmembrane region" description="Helical" evidence="8">
    <location>
        <begin position="158"/>
        <end position="182"/>
    </location>
</feature>
<feature type="transmembrane region" description="Helical" evidence="8">
    <location>
        <begin position="15"/>
        <end position="48"/>
    </location>
</feature>
<keyword evidence="4" id="KW-1003">Cell membrane</keyword>
<reference evidence="10" key="1">
    <citation type="journal article" date="2008" name="Science">
        <title>Genome of an endosymbiont coupling N2 fixation to cellulolysis within RT protist cells in termite gut.</title>
        <authorList>
            <person name="Hongoh Y."/>
            <person name="Sharma V.K."/>
            <person name="Prakash T."/>
            <person name="Noda S."/>
            <person name="Toh H."/>
            <person name="Taylor T.D."/>
            <person name="Kudo T."/>
            <person name="Sakaki Y."/>
            <person name="Toyoda A."/>
            <person name="Hattori M."/>
            <person name="Ohkuma M."/>
        </authorList>
    </citation>
    <scope>NUCLEOTIDE SEQUENCE [LARGE SCALE GENOMIC DNA]</scope>
</reference>
<feature type="transmembrane region" description="Helical" evidence="8">
    <location>
        <begin position="203"/>
        <end position="227"/>
    </location>
</feature>
<dbReference type="InterPro" id="IPR037294">
    <property type="entry name" value="ABC_BtuC-like"/>
</dbReference>
<dbReference type="KEGG" id="aps:CFPG_148"/>
<keyword evidence="7 8" id="KW-0472">Membrane</keyword>
<evidence type="ECO:0000256" key="4">
    <source>
        <dbReference type="ARBA" id="ARBA00022475"/>
    </source>
</evidence>
<dbReference type="eggNOG" id="COG0609">
    <property type="taxonomic scope" value="Bacteria"/>
</dbReference>
<dbReference type="GO" id="GO:0005886">
    <property type="term" value="C:plasma membrane"/>
    <property type="evidence" value="ECO:0007669"/>
    <property type="project" value="UniProtKB-SubCell"/>
</dbReference>
<dbReference type="OrthoDB" id="9811721at2"/>
<dbReference type="InterPro" id="IPR000522">
    <property type="entry name" value="ABC_transptr_permease_BtuC"/>
</dbReference>